<dbReference type="Pfam" id="PF01479">
    <property type="entry name" value="S4"/>
    <property type="match status" value="1"/>
</dbReference>
<dbReference type="CDD" id="cd00165">
    <property type="entry name" value="S4"/>
    <property type="match status" value="1"/>
</dbReference>
<evidence type="ECO:0000256" key="1">
    <source>
        <dbReference type="PROSITE-ProRule" id="PRU00182"/>
    </source>
</evidence>
<proteinExistence type="predicted"/>
<reference evidence="3 4" key="1">
    <citation type="submission" date="2021-04" db="EMBL/GenBank/DDBJ databases">
        <authorList>
            <person name="Pira H."/>
            <person name="Risdian C."/>
            <person name="Wink J."/>
        </authorList>
    </citation>
    <scope>NUCLEOTIDE SEQUENCE [LARGE SCALE GENOMIC DNA]</scope>
    <source>
        <strain evidence="3 4">WH131</strain>
    </source>
</reference>
<evidence type="ECO:0000259" key="2">
    <source>
        <dbReference type="SMART" id="SM00363"/>
    </source>
</evidence>
<sequence length="84" mass="9544">MRIDRLLVYLRFARTRSAAHAVIESHALRRNGQHVRRASENVCVGDVITLVQGGEVRIVEILALPARRTSPAAAKFHYRELNRN</sequence>
<dbReference type="InterPro" id="IPR002942">
    <property type="entry name" value="S4_RNA-bd"/>
</dbReference>
<keyword evidence="1" id="KW-0694">RNA-binding</keyword>
<protein>
    <submittedName>
        <fullName evidence="3">RNA-binding S4 domain-containing protein</fullName>
    </submittedName>
</protein>
<comment type="caution">
    <text evidence="3">The sequence shown here is derived from an EMBL/GenBank/DDBJ whole genome shotgun (WGS) entry which is preliminary data.</text>
</comment>
<feature type="domain" description="RNA-binding S4" evidence="2">
    <location>
        <begin position="1"/>
        <end position="65"/>
    </location>
</feature>
<gene>
    <name evidence="3" type="ORF">KCG45_05425</name>
</gene>
<evidence type="ECO:0000313" key="3">
    <source>
        <dbReference type="EMBL" id="MBV7265612.1"/>
    </source>
</evidence>
<organism evidence="3 4">
    <name type="scientific">Erythrobacter ani</name>
    <dbReference type="NCBI Taxonomy" id="2827235"/>
    <lineage>
        <taxon>Bacteria</taxon>
        <taxon>Pseudomonadati</taxon>
        <taxon>Pseudomonadota</taxon>
        <taxon>Alphaproteobacteria</taxon>
        <taxon>Sphingomonadales</taxon>
        <taxon>Erythrobacteraceae</taxon>
        <taxon>Erythrobacter/Porphyrobacter group</taxon>
        <taxon>Erythrobacter</taxon>
    </lineage>
</organism>
<evidence type="ECO:0000313" key="4">
    <source>
        <dbReference type="Proteomes" id="UP000699975"/>
    </source>
</evidence>
<keyword evidence="4" id="KW-1185">Reference proteome</keyword>
<dbReference type="SMART" id="SM00363">
    <property type="entry name" value="S4"/>
    <property type="match status" value="1"/>
</dbReference>
<dbReference type="PROSITE" id="PS50889">
    <property type="entry name" value="S4"/>
    <property type="match status" value="1"/>
</dbReference>
<dbReference type="EMBL" id="JAGSPB010000001">
    <property type="protein sequence ID" value="MBV7265612.1"/>
    <property type="molecule type" value="Genomic_DNA"/>
</dbReference>
<dbReference type="Proteomes" id="UP000699975">
    <property type="component" value="Unassembled WGS sequence"/>
</dbReference>
<name>A0ABS6SM91_9SPHN</name>
<accession>A0ABS6SM91</accession>